<gene>
    <name evidence="13" type="ORF">OMM_01902</name>
</gene>
<dbReference type="GO" id="GO:0006865">
    <property type="term" value="P:amino acid transport"/>
    <property type="evidence" value="ECO:0007669"/>
    <property type="project" value="UniProtKB-KW"/>
</dbReference>
<dbReference type="Gene3D" id="3.30.70.100">
    <property type="match status" value="1"/>
</dbReference>
<feature type="domain" description="Mechanosensitive ion channel MscS" evidence="11">
    <location>
        <begin position="784"/>
        <end position="849"/>
    </location>
</feature>
<dbReference type="Gene3D" id="3.40.50.2300">
    <property type="match status" value="2"/>
</dbReference>
<dbReference type="AlphaFoldDB" id="A0A1V1PBQ8"/>
<dbReference type="SUPFAM" id="SSF50182">
    <property type="entry name" value="Sm-like ribonucleoproteins"/>
    <property type="match status" value="1"/>
</dbReference>
<dbReference type="PANTHER" id="PTHR47151:SF2">
    <property type="entry name" value="AMINO ACID BINDING PROTEIN"/>
    <property type="match status" value="1"/>
</dbReference>
<evidence type="ECO:0000313" key="13">
    <source>
        <dbReference type="EMBL" id="ETR72204.1"/>
    </source>
</evidence>
<keyword evidence="4" id="KW-1003">Cell membrane</keyword>
<accession>A0A1V1PBQ8</accession>
<feature type="transmembrane region" description="Helical" evidence="10">
    <location>
        <begin position="764"/>
        <end position="784"/>
    </location>
</feature>
<dbReference type="Pfam" id="PF00924">
    <property type="entry name" value="MS_channel_2nd"/>
    <property type="match status" value="1"/>
</dbReference>
<dbReference type="InterPro" id="IPR010920">
    <property type="entry name" value="LSM_dom_sf"/>
</dbReference>
<evidence type="ECO:0000256" key="4">
    <source>
        <dbReference type="ARBA" id="ARBA00022475"/>
    </source>
</evidence>
<name>A0A1V1PBQ8_9BACT</name>
<feature type="transmembrane region" description="Helical" evidence="10">
    <location>
        <begin position="695"/>
        <end position="717"/>
    </location>
</feature>
<feature type="domain" description="Leucine-binding protein" evidence="12">
    <location>
        <begin position="34"/>
        <end position="383"/>
    </location>
</feature>
<dbReference type="SUPFAM" id="SSF82689">
    <property type="entry name" value="Mechanosensitive channel protein MscS (YggB), C-terminal domain"/>
    <property type="match status" value="1"/>
</dbReference>
<dbReference type="InterPro" id="IPR028081">
    <property type="entry name" value="Leu-bd"/>
</dbReference>
<evidence type="ECO:0000313" key="14">
    <source>
        <dbReference type="Proteomes" id="UP000189670"/>
    </source>
</evidence>
<dbReference type="SUPFAM" id="SSF53822">
    <property type="entry name" value="Periplasmic binding protein-like I"/>
    <property type="match status" value="1"/>
</dbReference>
<feature type="transmembrane region" description="Helical" evidence="10">
    <location>
        <begin position="631"/>
        <end position="650"/>
    </location>
</feature>
<keyword evidence="6" id="KW-0732">Signal</keyword>
<dbReference type="Proteomes" id="UP000189670">
    <property type="component" value="Unassembled WGS sequence"/>
</dbReference>
<dbReference type="InterPro" id="IPR000709">
    <property type="entry name" value="Leu_Ile_Val-bd"/>
</dbReference>
<feature type="transmembrane region" description="Helical" evidence="10">
    <location>
        <begin position="7"/>
        <end position="23"/>
    </location>
</feature>
<dbReference type="GO" id="GO:0008381">
    <property type="term" value="F:mechanosensitive monoatomic ion channel activity"/>
    <property type="evidence" value="ECO:0007669"/>
    <property type="project" value="UniProtKB-ARBA"/>
</dbReference>
<dbReference type="InterPro" id="IPR023408">
    <property type="entry name" value="MscS_beta-dom_sf"/>
</dbReference>
<evidence type="ECO:0000256" key="6">
    <source>
        <dbReference type="ARBA" id="ARBA00022729"/>
    </source>
</evidence>
<keyword evidence="8 10" id="KW-1133">Transmembrane helix</keyword>
<evidence type="ECO:0000256" key="2">
    <source>
        <dbReference type="ARBA" id="ARBA00010062"/>
    </source>
</evidence>
<proteinExistence type="inferred from homology"/>
<comment type="similarity">
    <text evidence="2">Belongs to the leucine-binding protein family.</text>
</comment>
<feature type="transmembrane region" description="Helical" evidence="10">
    <location>
        <begin position="737"/>
        <end position="758"/>
    </location>
</feature>
<comment type="subcellular location">
    <subcellularLocation>
        <location evidence="1">Cell membrane</location>
        <topology evidence="1">Multi-pass membrane protein</topology>
    </subcellularLocation>
</comment>
<dbReference type="GO" id="GO:0005886">
    <property type="term" value="C:plasma membrane"/>
    <property type="evidence" value="ECO:0007669"/>
    <property type="project" value="UniProtKB-SubCell"/>
</dbReference>
<dbReference type="EMBL" id="ATBP01000173">
    <property type="protein sequence ID" value="ETR72204.1"/>
    <property type="molecule type" value="Genomic_DNA"/>
</dbReference>
<dbReference type="PANTHER" id="PTHR47151">
    <property type="entry name" value="LEU/ILE/VAL-BINDING ABC TRANSPORTER SUBUNIT"/>
    <property type="match status" value="1"/>
</dbReference>
<keyword evidence="7" id="KW-0029">Amino-acid transport</keyword>
<evidence type="ECO:0000256" key="9">
    <source>
        <dbReference type="ARBA" id="ARBA00023136"/>
    </source>
</evidence>
<dbReference type="PRINTS" id="PR00337">
    <property type="entry name" value="LEUILEVALBP"/>
</dbReference>
<evidence type="ECO:0000259" key="11">
    <source>
        <dbReference type="Pfam" id="PF00924"/>
    </source>
</evidence>
<evidence type="ECO:0000259" key="12">
    <source>
        <dbReference type="Pfam" id="PF13458"/>
    </source>
</evidence>
<sequence>MTKLKRYILLIFLFISIFLYYFLDWRFLLKNDHIYLALAGPMSGQYSSIGKCMLQGASLCIDEINQAGGIDGKKIVLDPYDDKNDPRLAKEIALQIANTHKYIAVIGHFYSDCSVNAGSVYKKYKIPVITSTSSNPFVTKDNEWYFRNVHNNCIQSNFIASCIKRICPDENISIIYEPTNYGKNTCEIFQKAITDLGLSLKYKWKIDSPDEKLDEKIRRIVFDIQFKNDAGIIFLACYAEIGVKLIKALKDNLVKNQIIATASLASEAFQKGISKLKKEKKNPGFYTNGLIVTTPIIFDAMNEKGQHFKQDYIRRFGSRPGWHAALTYETTFLLVNALENSPIDGKADTIKPDRQKIRDYLAGTTSPSKAIKGLMSPIFFNENRDAQKQVFTGIYQKNQIVSTPIQFQPIHNIFSILDFNDALREKKILLLNGQFMYKTNIVYTGIDVKEIYNVNFQSGTFSMKFNLWFRFEGQLNPENIHFINSTDNIQLELEKKRIINNVSYLLYHVNGQFKMDFLPKKHAFNEHILGVSFRHNELTRDNLIYLVDTLSAGNISNAYLEQIQQDQIINPALGWRVNDCYFFQSIEACPPIGNPKYLNLIDGLIKYSRYNMGIRINKNEFTLRNIIHADLIHHVFIFSIFCLICMSFVISKDISLRYSRTLWLMQAFFSFCLIISLESVLNYNFSNHLEMYQIYILKTIVSILWWTVPSILICLAIKRFIWNPLEIKTGRIIPDIIVSFVNFFIYLLTFFGIIAFVFDQKITSLLATSGVLAMIIGLAVQINISNFFSGIAINIETPFKIGDWIKIGNEEPGKVLDITWRTTRLQTIDDSIVSVPNSIVSESLIHNYHYPTKVFRSWFTIHIDNSIPPEKVKKVVSQSLAKIDCICADPAPVCYYKGLTEWSSKYLVAFSIMDYSSRLRTVESVWTEVWHTLKNEDITLALSFPTYLKKGIL</sequence>
<dbReference type="Gene3D" id="2.30.30.60">
    <property type="match status" value="1"/>
</dbReference>
<protein>
    <submittedName>
        <fullName evidence="13">Uncharacterized protein</fullName>
    </submittedName>
</protein>
<keyword evidence="5 10" id="KW-0812">Transmembrane</keyword>
<keyword evidence="3" id="KW-0813">Transport</keyword>
<dbReference type="Gene3D" id="1.10.287.1260">
    <property type="match status" value="1"/>
</dbReference>
<dbReference type="InterPro" id="IPR028082">
    <property type="entry name" value="Peripla_BP_I"/>
</dbReference>
<reference evidence="14" key="1">
    <citation type="submission" date="2012-11" db="EMBL/GenBank/DDBJ databases">
        <authorList>
            <person name="Lucero-Rivera Y.E."/>
            <person name="Tovar-Ramirez D."/>
        </authorList>
    </citation>
    <scope>NUCLEOTIDE SEQUENCE [LARGE SCALE GENOMIC DNA]</scope>
    <source>
        <strain evidence="14">Araruama</strain>
    </source>
</reference>
<dbReference type="InterPro" id="IPR006685">
    <property type="entry name" value="MscS_channel_2nd"/>
</dbReference>
<dbReference type="Pfam" id="PF13458">
    <property type="entry name" value="Peripla_BP_6"/>
    <property type="match status" value="1"/>
</dbReference>
<evidence type="ECO:0000256" key="8">
    <source>
        <dbReference type="ARBA" id="ARBA00022989"/>
    </source>
</evidence>
<evidence type="ECO:0000256" key="10">
    <source>
        <dbReference type="SAM" id="Phobius"/>
    </source>
</evidence>
<evidence type="ECO:0000256" key="5">
    <source>
        <dbReference type="ARBA" id="ARBA00022692"/>
    </source>
</evidence>
<evidence type="ECO:0000256" key="7">
    <source>
        <dbReference type="ARBA" id="ARBA00022970"/>
    </source>
</evidence>
<dbReference type="InterPro" id="IPR011066">
    <property type="entry name" value="MscS_channel_C_sf"/>
</dbReference>
<organism evidence="13 14">
    <name type="scientific">Candidatus Magnetoglobus multicellularis str. Araruama</name>
    <dbReference type="NCBI Taxonomy" id="890399"/>
    <lineage>
        <taxon>Bacteria</taxon>
        <taxon>Pseudomonadati</taxon>
        <taxon>Thermodesulfobacteriota</taxon>
        <taxon>Desulfobacteria</taxon>
        <taxon>Desulfobacterales</taxon>
        <taxon>Desulfobacteraceae</taxon>
        <taxon>Candidatus Magnetoglobus</taxon>
    </lineage>
</organism>
<evidence type="ECO:0000256" key="3">
    <source>
        <dbReference type="ARBA" id="ARBA00022448"/>
    </source>
</evidence>
<comment type="caution">
    <text evidence="13">The sequence shown here is derived from an EMBL/GenBank/DDBJ whole genome shotgun (WGS) entry which is preliminary data.</text>
</comment>
<keyword evidence="9 10" id="KW-0472">Membrane</keyword>
<evidence type="ECO:0000256" key="1">
    <source>
        <dbReference type="ARBA" id="ARBA00004651"/>
    </source>
</evidence>
<feature type="transmembrane region" description="Helical" evidence="10">
    <location>
        <begin position="662"/>
        <end position="683"/>
    </location>
</feature>